<proteinExistence type="predicted"/>
<dbReference type="OrthoDB" id="275373at2"/>
<evidence type="ECO:0000313" key="1">
    <source>
        <dbReference type="EMBL" id="RBP47475.1"/>
    </source>
</evidence>
<dbReference type="Proteomes" id="UP000253426">
    <property type="component" value="Unassembled WGS sequence"/>
</dbReference>
<dbReference type="RefSeq" id="WP_113956406.1">
    <property type="nucleotide sequence ID" value="NZ_QNRR01000001.1"/>
</dbReference>
<sequence length="365" mass="42059">MTPEHQSNNIASWEIVAAGIEEYPDNEAWLPWKPLVRRFLRAGIDAGLNRYFRVGQSMHEIIFSTLDHHGFRGGEPRVTVEFHPPTELRILYGTSLQGDRTRKLKPVLRFEDGVTTLSHYLHQLWTATIPGPVPEEIRHLGVSLPPDIATRLRALDYDPAFDPKFYADSFRRHGGDFVRGYVGRIEESMDYYLEWSPRLRDFAADCRKKNPCPDPERLDPRDRAKLPIYESLIRKASPSSHSGRKRVLICSIPLVGMSVAKSLWPGEDNRAVVLTPDELSAWDEIYKNPELVIRWFINYWWEVKDPAPDKYWNFSYDMKTAPGTVPWLVRSGESSGDLSGGEDAGLWSWDGKQAEYVRQLWTIDF</sequence>
<reference evidence="1 2" key="1">
    <citation type="submission" date="2018-06" db="EMBL/GenBank/DDBJ databases">
        <title>Genomic Encyclopedia of Type Strains, Phase IV (KMG-IV): sequencing the most valuable type-strain genomes for metagenomic binning, comparative biology and taxonomic classification.</title>
        <authorList>
            <person name="Goeker M."/>
        </authorList>
    </citation>
    <scope>NUCLEOTIDE SEQUENCE [LARGE SCALE GENOMIC DNA]</scope>
    <source>
        <strain evidence="1 2">DSM 25532</strain>
    </source>
</reference>
<organism evidence="1 2">
    <name type="scientific">Roseimicrobium gellanilyticum</name>
    <dbReference type="NCBI Taxonomy" id="748857"/>
    <lineage>
        <taxon>Bacteria</taxon>
        <taxon>Pseudomonadati</taxon>
        <taxon>Verrucomicrobiota</taxon>
        <taxon>Verrucomicrobiia</taxon>
        <taxon>Verrucomicrobiales</taxon>
        <taxon>Verrucomicrobiaceae</taxon>
        <taxon>Roseimicrobium</taxon>
    </lineage>
</organism>
<name>A0A366HVF8_9BACT</name>
<accession>A0A366HVF8</accession>
<dbReference type="EMBL" id="QNRR01000001">
    <property type="protein sequence ID" value="RBP47475.1"/>
    <property type="molecule type" value="Genomic_DNA"/>
</dbReference>
<keyword evidence="2" id="KW-1185">Reference proteome</keyword>
<evidence type="ECO:0000313" key="2">
    <source>
        <dbReference type="Proteomes" id="UP000253426"/>
    </source>
</evidence>
<gene>
    <name evidence="1" type="ORF">DES53_101272</name>
</gene>
<protein>
    <submittedName>
        <fullName evidence="1">Uncharacterized protein</fullName>
    </submittedName>
</protein>
<dbReference type="AlphaFoldDB" id="A0A366HVF8"/>
<comment type="caution">
    <text evidence="1">The sequence shown here is derived from an EMBL/GenBank/DDBJ whole genome shotgun (WGS) entry which is preliminary data.</text>
</comment>